<evidence type="ECO:0000256" key="1">
    <source>
        <dbReference type="ARBA" id="ARBA00022574"/>
    </source>
</evidence>
<comment type="caution">
    <text evidence="6">The sequence shown here is derived from an EMBL/GenBank/DDBJ whole genome shotgun (WGS) entry which is preliminary data.</text>
</comment>
<organism evidence="6 7">
    <name type="scientific">Blastopirellula retiformator</name>
    <dbReference type="NCBI Taxonomy" id="2527970"/>
    <lineage>
        <taxon>Bacteria</taxon>
        <taxon>Pseudomonadati</taxon>
        <taxon>Planctomycetota</taxon>
        <taxon>Planctomycetia</taxon>
        <taxon>Pirellulales</taxon>
        <taxon>Pirellulaceae</taxon>
        <taxon>Blastopirellula</taxon>
    </lineage>
</organism>
<dbReference type="InterPro" id="IPR011429">
    <property type="entry name" value="Cyt_c_Planctomycete-type"/>
</dbReference>
<evidence type="ECO:0000313" key="7">
    <source>
        <dbReference type="Proteomes" id="UP000318878"/>
    </source>
</evidence>
<dbReference type="Pfam" id="PF07635">
    <property type="entry name" value="PSCyt1"/>
    <property type="match status" value="1"/>
</dbReference>
<dbReference type="InterPro" id="IPR001680">
    <property type="entry name" value="WD40_rpt"/>
</dbReference>
<dbReference type="InterPro" id="IPR036322">
    <property type="entry name" value="WD40_repeat_dom_sf"/>
</dbReference>
<dbReference type="PROSITE" id="PS50294">
    <property type="entry name" value="WD_REPEATS_REGION"/>
    <property type="match status" value="1"/>
</dbReference>
<keyword evidence="1 3" id="KW-0853">WD repeat</keyword>
<feature type="domain" description="Cytochrome C Planctomycete-type" evidence="5">
    <location>
        <begin position="40"/>
        <end position="96"/>
    </location>
</feature>
<dbReference type="PANTHER" id="PTHR19848:SF8">
    <property type="entry name" value="F-BOX AND WD REPEAT DOMAIN CONTAINING 7"/>
    <property type="match status" value="1"/>
</dbReference>
<dbReference type="Proteomes" id="UP000318878">
    <property type="component" value="Unassembled WGS sequence"/>
</dbReference>
<dbReference type="EMBL" id="SJPF01000002">
    <property type="protein sequence ID" value="TWT34672.1"/>
    <property type="molecule type" value="Genomic_DNA"/>
</dbReference>
<gene>
    <name evidence="6" type="ORF">Enr8_20850</name>
</gene>
<dbReference type="PROSITE" id="PS50082">
    <property type="entry name" value="WD_REPEATS_2"/>
    <property type="match status" value="2"/>
</dbReference>
<evidence type="ECO:0000256" key="2">
    <source>
        <dbReference type="ARBA" id="ARBA00022737"/>
    </source>
</evidence>
<accession>A0A5C5VAD3</accession>
<dbReference type="Pfam" id="PF00400">
    <property type="entry name" value="WD40"/>
    <property type="match status" value="3"/>
</dbReference>
<protein>
    <submittedName>
        <fullName evidence="6">WD domain, G-beta repeat</fullName>
    </submittedName>
</protein>
<keyword evidence="2" id="KW-0677">Repeat</keyword>
<keyword evidence="4" id="KW-0732">Signal</keyword>
<dbReference type="PANTHER" id="PTHR19848">
    <property type="entry name" value="WD40 REPEAT PROTEIN"/>
    <property type="match status" value="1"/>
</dbReference>
<feature type="chain" id="PRO_5022912176" evidence="4">
    <location>
        <begin position="20"/>
        <end position="448"/>
    </location>
</feature>
<proteinExistence type="predicted"/>
<name>A0A5C5VAD3_9BACT</name>
<feature type="signal peptide" evidence="4">
    <location>
        <begin position="1"/>
        <end position="19"/>
    </location>
</feature>
<dbReference type="OrthoDB" id="226265at2"/>
<dbReference type="AlphaFoldDB" id="A0A5C5VAD3"/>
<evidence type="ECO:0000256" key="4">
    <source>
        <dbReference type="SAM" id="SignalP"/>
    </source>
</evidence>
<feature type="repeat" description="WD" evidence="3">
    <location>
        <begin position="273"/>
        <end position="314"/>
    </location>
</feature>
<reference evidence="6 7" key="1">
    <citation type="submission" date="2019-02" db="EMBL/GenBank/DDBJ databases">
        <title>Deep-cultivation of Planctomycetes and their phenomic and genomic characterization uncovers novel biology.</title>
        <authorList>
            <person name="Wiegand S."/>
            <person name="Jogler M."/>
            <person name="Boedeker C."/>
            <person name="Pinto D."/>
            <person name="Vollmers J."/>
            <person name="Rivas-Marin E."/>
            <person name="Kohn T."/>
            <person name="Peeters S.H."/>
            <person name="Heuer A."/>
            <person name="Rast P."/>
            <person name="Oberbeckmann S."/>
            <person name="Bunk B."/>
            <person name="Jeske O."/>
            <person name="Meyerdierks A."/>
            <person name="Storesund J.E."/>
            <person name="Kallscheuer N."/>
            <person name="Luecker S."/>
            <person name="Lage O.M."/>
            <person name="Pohl T."/>
            <person name="Merkel B.J."/>
            <person name="Hornburger P."/>
            <person name="Mueller R.-W."/>
            <person name="Bruemmer F."/>
            <person name="Labrenz M."/>
            <person name="Spormann A.M."/>
            <person name="Op Den Camp H."/>
            <person name="Overmann J."/>
            <person name="Amann R."/>
            <person name="Jetten M.S.M."/>
            <person name="Mascher T."/>
            <person name="Medema M.H."/>
            <person name="Devos D.P."/>
            <person name="Kaster A.-K."/>
            <person name="Ovreas L."/>
            <person name="Rohde M."/>
            <person name="Galperin M.Y."/>
            <person name="Jogler C."/>
        </authorList>
    </citation>
    <scope>NUCLEOTIDE SEQUENCE [LARGE SCALE GENOMIC DNA]</scope>
    <source>
        <strain evidence="6 7">Enr8</strain>
    </source>
</reference>
<dbReference type="CDD" id="cd00200">
    <property type="entry name" value="WD40"/>
    <property type="match status" value="1"/>
</dbReference>
<evidence type="ECO:0000256" key="3">
    <source>
        <dbReference type="PROSITE-ProRule" id="PRU00221"/>
    </source>
</evidence>
<sequence length="448" mass="47201" precursor="true">MRSLLSVSLVSLLSAAASAVAEEAPVSFRRDVAPILLDRCQACHGAKKAEGGYRVDTFVQLQKAGDSGEPPIGASAAEPSELLRRITCTDEFERMPVDSDPLSAAQIALFTKWIAAGAKFDGADPAQPLRLVIPPPTYAAAPASYPRAVPITAVTFSPDGKQLVVGGYHELTIWDVASGKLARRIGNLGERTYALRFSPDGQMLAVGCGQPGASGEVRLVRFASGGVTGVVCRSDDVVLDLAFRPGSTQLAAAMTDSSIRVVDTASLSEVRTIAGHADWVTAIAYSDDGTQLASASLDQSAKVFDAETGAVLASYPGHAAAVRGVCILPDNQQVVSVGDDQKVHRWQIADAKKVAEIGIGAEGRALLRTGDDLFVPAADKRTRRIDLKENKVAQQFEGHGDWVLSAAIFGAKQEAGDARVLATGDFAGEVRLWKLADGSLQQSWLAKP</sequence>
<feature type="repeat" description="WD" evidence="3">
    <location>
        <begin position="315"/>
        <end position="356"/>
    </location>
</feature>
<dbReference type="SMART" id="SM00320">
    <property type="entry name" value="WD40"/>
    <property type="match status" value="6"/>
</dbReference>
<evidence type="ECO:0000313" key="6">
    <source>
        <dbReference type="EMBL" id="TWT34672.1"/>
    </source>
</evidence>
<keyword evidence="7" id="KW-1185">Reference proteome</keyword>
<dbReference type="RefSeq" id="WP_146431120.1">
    <property type="nucleotide sequence ID" value="NZ_SJPF01000002.1"/>
</dbReference>
<dbReference type="Gene3D" id="2.130.10.10">
    <property type="entry name" value="YVTN repeat-like/Quinoprotein amine dehydrogenase"/>
    <property type="match status" value="2"/>
</dbReference>
<evidence type="ECO:0000259" key="5">
    <source>
        <dbReference type="Pfam" id="PF07635"/>
    </source>
</evidence>
<dbReference type="SUPFAM" id="SSF50978">
    <property type="entry name" value="WD40 repeat-like"/>
    <property type="match status" value="1"/>
</dbReference>
<dbReference type="InterPro" id="IPR015943">
    <property type="entry name" value="WD40/YVTN_repeat-like_dom_sf"/>
</dbReference>